<dbReference type="OrthoDB" id="5197650at2"/>
<reference evidence="2 3" key="1">
    <citation type="submission" date="2019-10" db="EMBL/GenBank/DDBJ databases">
        <title>Nocardia macrotermitis sp. nov. and Nocardia aurantia sp. nov., isolated from the gut of fungus growing-termite Macrotermes natalensis.</title>
        <authorList>
            <person name="Benndorf R."/>
            <person name="Schwitalla J."/>
            <person name="Martin K."/>
            <person name="De Beer W."/>
            <person name="Kaster A.-K."/>
            <person name="Vollmers J."/>
            <person name="Poulsen M."/>
            <person name="Beemelmanns C."/>
        </authorList>
    </citation>
    <scope>NUCLEOTIDE SEQUENCE [LARGE SCALE GENOMIC DNA]</scope>
    <source>
        <strain evidence="2 3">RB56</strain>
    </source>
</reference>
<dbReference type="Pfam" id="PF01814">
    <property type="entry name" value="Hemerythrin"/>
    <property type="match status" value="1"/>
</dbReference>
<dbReference type="RefSeq" id="WP_153347775.1">
    <property type="nucleotide sequence ID" value="NZ_WEGI01000014.1"/>
</dbReference>
<dbReference type="EMBL" id="WEGI01000014">
    <property type="protein sequence ID" value="MQY30508.1"/>
    <property type="molecule type" value="Genomic_DNA"/>
</dbReference>
<dbReference type="AlphaFoldDB" id="A0A7K0DY83"/>
<comment type="caution">
    <text evidence="2">The sequence shown here is derived from an EMBL/GenBank/DDBJ whole genome shotgun (WGS) entry which is preliminary data.</text>
</comment>
<evidence type="ECO:0000313" key="2">
    <source>
        <dbReference type="EMBL" id="MQY30508.1"/>
    </source>
</evidence>
<feature type="domain" description="Hemerythrin-like" evidence="1">
    <location>
        <begin position="20"/>
        <end position="141"/>
    </location>
</feature>
<dbReference type="Gene3D" id="1.20.120.520">
    <property type="entry name" value="nmb1532 protein domain like"/>
    <property type="match status" value="1"/>
</dbReference>
<name>A0A7K0DY83_9NOCA</name>
<sequence>MSVEPARHSGRTEPLDFTPMYATHNAFRRDLTRLHRAVTGGRADTPGVRDGWANFTRQLDVHHSVEDEVLWPALLRAVPDRPHDLALIAEMTAEHAQLDPLLTAIDNDLSQRKSALAEHVRELTDVLDAHMRHEEDAALPLMQQVLPDADWAAFRSAMAKRQGPSGAAVYIPWILDGVTAEQRRDFLAAMPGPVAVVNTLLFQPRYRRKRFWE</sequence>
<evidence type="ECO:0000313" key="3">
    <source>
        <dbReference type="Proteomes" id="UP000431401"/>
    </source>
</evidence>
<protein>
    <recommendedName>
        <fullName evidence="1">Hemerythrin-like domain-containing protein</fullName>
    </recommendedName>
</protein>
<gene>
    <name evidence="2" type="ORF">NRB56_61100</name>
</gene>
<proteinExistence type="predicted"/>
<organism evidence="2 3">
    <name type="scientific">Nocardia aurantia</name>
    <dbReference type="NCBI Taxonomy" id="2585199"/>
    <lineage>
        <taxon>Bacteria</taxon>
        <taxon>Bacillati</taxon>
        <taxon>Actinomycetota</taxon>
        <taxon>Actinomycetes</taxon>
        <taxon>Mycobacteriales</taxon>
        <taxon>Nocardiaceae</taxon>
        <taxon>Nocardia</taxon>
    </lineage>
</organism>
<keyword evidence="3" id="KW-1185">Reference proteome</keyword>
<dbReference type="InterPro" id="IPR012312">
    <property type="entry name" value="Hemerythrin-like"/>
</dbReference>
<dbReference type="CDD" id="cd12108">
    <property type="entry name" value="Hr-like"/>
    <property type="match status" value="1"/>
</dbReference>
<accession>A0A7K0DY83</accession>
<evidence type="ECO:0000259" key="1">
    <source>
        <dbReference type="Pfam" id="PF01814"/>
    </source>
</evidence>
<dbReference type="Proteomes" id="UP000431401">
    <property type="component" value="Unassembled WGS sequence"/>
</dbReference>